<protein>
    <recommendedName>
        <fullName evidence="3">Tigger transposable element-derived protein 4</fullName>
    </recommendedName>
</protein>
<accession>A0A0V0YMN5</accession>
<evidence type="ECO:0008006" key="3">
    <source>
        <dbReference type="Google" id="ProtNLM"/>
    </source>
</evidence>
<name>A0A0V0YMN5_TRIPS</name>
<sequence>MLTNRKRSYTKLSLEDQVRLLSDSDSGLSHRSLAAKFRVSKGQVTDILKRKNEVTWEDQTFLHQRVCWSALKNAITLSVDEGTFWKRLFEILKCYEKRNVFICDETGLLSRIIPNKTLAA</sequence>
<organism evidence="1 2">
    <name type="scientific">Trichinella pseudospiralis</name>
    <name type="common">Parasitic roundworm</name>
    <dbReference type="NCBI Taxonomy" id="6337"/>
    <lineage>
        <taxon>Eukaryota</taxon>
        <taxon>Metazoa</taxon>
        <taxon>Ecdysozoa</taxon>
        <taxon>Nematoda</taxon>
        <taxon>Enoplea</taxon>
        <taxon>Dorylaimia</taxon>
        <taxon>Trichinellida</taxon>
        <taxon>Trichinellidae</taxon>
        <taxon>Trichinella</taxon>
    </lineage>
</organism>
<dbReference type="EMBL" id="JYDU01000003">
    <property type="protein sequence ID" value="KRY01425.1"/>
    <property type="molecule type" value="Genomic_DNA"/>
</dbReference>
<dbReference type="AlphaFoldDB" id="A0A0V0YMN5"/>
<gene>
    <name evidence="1" type="ORF">T4E_10374</name>
</gene>
<dbReference type="STRING" id="6337.A0A0V0YMN5"/>
<dbReference type="Proteomes" id="UP000054815">
    <property type="component" value="Unassembled WGS sequence"/>
</dbReference>
<comment type="caution">
    <text evidence="1">The sequence shown here is derived from an EMBL/GenBank/DDBJ whole genome shotgun (WGS) entry which is preliminary data.</text>
</comment>
<reference evidence="1 2" key="1">
    <citation type="submission" date="2015-01" db="EMBL/GenBank/DDBJ databases">
        <title>Evolution of Trichinella species and genotypes.</title>
        <authorList>
            <person name="Korhonen P.K."/>
            <person name="Edoardo P."/>
            <person name="Giuseppe L.R."/>
            <person name="Gasser R.B."/>
        </authorList>
    </citation>
    <scope>NUCLEOTIDE SEQUENCE [LARGE SCALE GENOMIC DNA]</scope>
    <source>
        <strain evidence="1">ISS141</strain>
    </source>
</reference>
<evidence type="ECO:0000313" key="2">
    <source>
        <dbReference type="Proteomes" id="UP000054815"/>
    </source>
</evidence>
<evidence type="ECO:0000313" key="1">
    <source>
        <dbReference type="EMBL" id="KRY01425.1"/>
    </source>
</evidence>
<dbReference type="Gene3D" id="1.10.10.60">
    <property type="entry name" value="Homeodomain-like"/>
    <property type="match status" value="1"/>
</dbReference>
<proteinExistence type="predicted"/>